<evidence type="ECO:0000313" key="4">
    <source>
        <dbReference type="Proteomes" id="UP000658997"/>
    </source>
</evidence>
<keyword evidence="1" id="KW-0175">Coiled coil</keyword>
<feature type="compositionally biased region" description="Low complexity" evidence="2">
    <location>
        <begin position="211"/>
        <end position="225"/>
    </location>
</feature>
<feature type="compositionally biased region" description="Gly residues" evidence="2">
    <location>
        <begin position="769"/>
        <end position="778"/>
    </location>
</feature>
<feature type="compositionally biased region" description="Polar residues" evidence="2">
    <location>
        <begin position="226"/>
        <end position="251"/>
    </location>
</feature>
<feature type="compositionally biased region" description="Low complexity" evidence="2">
    <location>
        <begin position="829"/>
        <end position="854"/>
    </location>
</feature>
<feature type="region of interest" description="Disordered" evidence="2">
    <location>
        <begin position="755"/>
        <end position="780"/>
    </location>
</feature>
<feature type="coiled-coil region" evidence="1">
    <location>
        <begin position="969"/>
        <end position="1042"/>
    </location>
</feature>
<dbReference type="EMBL" id="ULHB01000060">
    <property type="protein sequence ID" value="SYW79886.1"/>
    <property type="molecule type" value="Genomic_DNA"/>
</dbReference>
<feature type="region of interest" description="Disordered" evidence="2">
    <location>
        <begin position="823"/>
        <end position="892"/>
    </location>
</feature>
<evidence type="ECO:0000256" key="1">
    <source>
        <dbReference type="SAM" id="Coils"/>
    </source>
</evidence>
<evidence type="ECO:0000256" key="2">
    <source>
        <dbReference type="SAM" id="MobiDB-lite"/>
    </source>
</evidence>
<feature type="compositionally biased region" description="Low complexity" evidence="2">
    <location>
        <begin position="758"/>
        <end position="768"/>
    </location>
</feature>
<dbReference type="GO" id="GO:0032007">
    <property type="term" value="P:negative regulation of TOR signaling"/>
    <property type="evidence" value="ECO:0007669"/>
    <property type="project" value="TreeGrafter"/>
</dbReference>
<protein>
    <submittedName>
        <fullName evidence="3">Uncharacterized protein</fullName>
    </submittedName>
</protein>
<dbReference type="GO" id="GO:0033596">
    <property type="term" value="C:TSC1-TSC2 complex"/>
    <property type="evidence" value="ECO:0007669"/>
    <property type="project" value="TreeGrafter"/>
</dbReference>
<dbReference type="PANTHER" id="PTHR15154:SF2">
    <property type="entry name" value="HAMARTIN"/>
    <property type="match status" value="1"/>
</dbReference>
<sequence>MPPPSFSHQTSVVLPRAIQSWLKETIQKVKSALLADDQAKRHSILSTIEASVEQYARSLQTAAQADEANHPVAAGPSPTAQIKSQISIRIDDAIQNILHNEHELETRFKDKLPAIVDVLFVLMPLLAPTTIVMQWWDLVLRPLLKNASVQNITANRARQLVVRAMVAAPSTAYEDEPAPTPVWPTPASAPIDAVESPAGTSTSPRRARAVPYPISAAAPIPSCPSRQPQQRSTSITASSGPGSRSASVGSRQDTFCRFTQRILDLYLAEASQESQQIWSDEASQRKQRRGSGADAIKLASTTNPGSVVGSAPGSISGGLGGADHGVARDASHSSYLLRDPAALVWKGNLESILLVYSNEKPKEFFHYVAESFGEPTARVPLLFLLSTFLRLYPIHAYHITSTALPRMLILSLQLDTSTTCVSLGVTALIMLIPHIPNWIANGGAGGLPTLLSIFARIVDWRRLGHGWESRVGDHPELEEMRRERDEEFTEIDRLGKRLNIKPSLRWNRLESTFDTTMSTPPNAEHLFTFLYGLFPCNIIRFLRSPIDYLRKASFDSPFEGPWEDMMDEVAVQSRSSPILRRHTLHPLIITMDAETELTDKQRWLDHDSADINAECLGLFLGKWHDVNSSHIVQAERQRSGSLEHDAPDEDNASIFSSEARIGSFDMGRRRSAAALLHPSSPSGSAHRHYQKVPHSVNPDDILLTYASLRSAAPLMSTSAAAEAASMNAPTALGFGMATQPMTAAAQRLDEQSLAVPPTAAVAQRRASAAGGGGNGGMTASGTLPRLLPAASATAAATPAIVTATASSSAAHVAVSSQATHAHLARVRSRSGSLSSLHSNNNSLSPATPTSPTSAGRHPLASSHLPSDPVTPQQATSEKQLLPLPSHDSTTITTSSLPFTAAAAVANMSGMGSDASIISFLQRENLLLRNELNFELYLKEQHLRHIGRLHREKVTDTALEAERQNLYHTVRTLRTTNTTLRAELERSRAEAASTKSRHVQWEADLNNKLKAYREERKAWTTEARQLKAQAEEDSAHIQALTRQLEESGAQLFEFKTKMEADQPRLAKLGELEGKVEKLTKCLEYWDADVLKYEKQRGMMERLLNRWDELSYLVEATEGMLSEVEARCEVLERENERFRVEVQGLVGRVGELKGEKGRAAREGEEGLSEKGPAFAKSADPTCLHISTTLMLKAAFYLMDCTKRGGEMHRQMLVGTETPLPYNSDNNDNNGDGTHYNIDTISNLNPKVLKGMLIELTKCNKARDSDTYKKPSCHSEFHQRLSCTHNALKEVPKFTTKNWYAWNPCFRGILSNWPAAMKHLNGTVAPGDKKYNHTLNGELCTILQSSDLLARNDNINYLFVQPANLEPWKLQIEEGPREDGEDH</sequence>
<feature type="compositionally biased region" description="Polar residues" evidence="2">
    <location>
        <begin position="869"/>
        <end position="878"/>
    </location>
</feature>
<feature type="region of interest" description="Disordered" evidence="2">
    <location>
        <begin position="171"/>
        <end position="251"/>
    </location>
</feature>
<feature type="coiled-coil region" evidence="1">
    <location>
        <begin position="1112"/>
        <end position="1139"/>
    </location>
</feature>
<accession>A0A8H8QMS9</accession>
<dbReference type="InterPro" id="IPR007483">
    <property type="entry name" value="Hamartin"/>
</dbReference>
<comment type="caution">
    <text evidence="3">The sequence shown here is derived from an EMBL/GenBank/DDBJ whole genome shotgun (WGS) entry which is preliminary data.</text>
</comment>
<dbReference type="GO" id="GO:0051726">
    <property type="term" value="P:regulation of cell cycle"/>
    <property type="evidence" value="ECO:0007669"/>
    <property type="project" value="TreeGrafter"/>
</dbReference>
<organism evidence="3 4">
    <name type="scientific">Ustilago bromivora</name>
    <dbReference type="NCBI Taxonomy" id="307758"/>
    <lineage>
        <taxon>Eukaryota</taxon>
        <taxon>Fungi</taxon>
        <taxon>Dikarya</taxon>
        <taxon>Basidiomycota</taxon>
        <taxon>Ustilaginomycotina</taxon>
        <taxon>Ustilaginomycetes</taxon>
        <taxon>Ustilaginales</taxon>
        <taxon>Ustilaginaceae</taxon>
        <taxon>Ustilago</taxon>
    </lineage>
</organism>
<name>A0A8H8QMS9_9BASI</name>
<evidence type="ECO:0000313" key="3">
    <source>
        <dbReference type="EMBL" id="SYW79886.1"/>
    </source>
</evidence>
<keyword evidence="4" id="KW-1185">Reference proteome</keyword>
<gene>
    <name evidence="3" type="ORF">UBRO2_03305</name>
</gene>
<dbReference type="PANTHER" id="PTHR15154">
    <property type="entry name" value="HAMARTIN"/>
    <property type="match status" value="1"/>
</dbReference>
<reference evidence="3" key="1">
    <citation type="submission" date="2018-08" db="EMBL/GenBank/DDBJ databases">
        <authorList>
            <person name="Guldener U."/>
        </authorList>
    </citation>
    <scope>NUCLEOTIDE SEQUENCE</scope>
    <source>
        <strain evidence="3">UB2</strain>
    </source>
</reference>
<proteinExistence type="predicted"/>
<dbReference type="Proteomes" id="UP000658997">
    <property type="component" value="Unassembled WGS sequence"/>
</dbReference>